<feature type="region of interest" description="Disordered" evidence="1">
    <location>
        <begin position="56"/>
        <end position="93"/>
    </location>
</feature>
<sequence length="132" mass="14898">MDQLFPNQAVSTSEMFSRLMASFQNGQIFQQRKEEQDWHLADSEDDPTKRWISFSSNEATSVISPSTTDTPPNSTVSEAADERNSPKNQAFPQKDQFTCPICRASLANYEEINAHLDLEMDKIKSLLENPGP</sequence>
<keyword evidence="3" id="KW-1185">Reference proteome</keyword>
<gene>
    <name evidence="2" type="ORF">Ciccas_006338</name>
</gene>
<proteinExistence type="predicted"/>
<dbReference type="Proteomes" id="UP001626550">
    <property type="component" value="Unassembled WGS sequence"/>
</dbReference>
<reference evidence="2 3" key="1">
    <citation type="submission" date="2024-11" db="EMBL/GenBank/DDBJ databases">
        <title>Adaptive evolution of stress response genes in parasites aligns with host niche diversity.</title>
        <authorList>
            <person name="Hahn C."/>
            <person name="Resl P."/>
        </authorList>
    </citation>
    <scope>NUCLEOTIDE SEQUENCE [LARGE SCALE GENOMIC DNA]</scope>
    <source>
        <strain evidence="2">EGGRZ-B1_66</strain>
        <tissue evidence="2">Body</tissue>
    </source>
</reference>
<feature type="non-terminal residue" evidence="2">
    <location>
        <position position="132"/>
    </location>
</feature>
<dbReference type="AlphaFoldDB" id="A0ABD2Q618"/>
<name>A0ABD2Q618_9PLAT</name>
<comment type="caution">
    <text evidence="2">The sequence shown here is derived from an EMBL/GenBank/DDBJ whole genome shotgun (WGS) entry which is preliminary data.</text>
</comment>
<protein>
    <submittedName>
        <fullName evidence="2">Uncharacterized protein</fullName>
    </submittedName>
</protein>
<accession>A0ABD2Q618</accession>
<dbReference type="EMBL" id="JBJKFK010000842">
    <property type="protein sequence ID" value="KAL3315038.1"/>
    <property type="molecule type" value="Genomic_DNA"/>
</dbReference>
<organism evidence="2 3">
    <name type="scientific">Cichlidogyrus casuarinus</name>
    <dbReference type="NCBI Taxonomy" id="1844966"/>
    <lineage>
        <taxon>Eukaryota</taxon>
        <taxon>Metazoa</taxon>
        <taxon>Spiralia</taxon>
        <taxon>Lophotrochozoa</taxon>
        <taxon>Platyhelminthes</taxon>
        <taxon>Monogenea</taxon>
        <taxon>Monopisthocotylea</taxon>
        <taxon>Dactylogyridea</taxon>
        <taxon>Ancyrocephalidae</taxon>
        <taxon>Cichlidogyrus</taxon>
    </lineage>
</organism>
<evidence type="ECO:0000313" key="2">
    <source>
        <dbReference type="EMBL" id="KAL3315038.1"/>
    </source>
</evidence>
<feature type="compositionally biased region" description="Low complexity" evidence="1">
    <location>
        <begin position="64"/>
        <end position="77"/>
    </location>
</feature>
<evidence type="ECO:0000256" key="1">
    <source>
        <dbReference type="SAM" id="MobiDB-lite"/>
    </source>
</evidence>
<evidence type="ECO:0000313" key="3">
    <source>
        <dbReference type="Proteomes" id="UP001626550"/>
    </source>
</evidence>